<sequence>MAKTGVPAAVAAMESYSHLNAEELLYRMNGQLLRLLAQHVGGSPEGIATAARQLRRDGKLSGKICNNIVMVDEAYHLTRHITDKRANSFYASVVKDLNDNEHSEVKPVFFLPGGRRTVENAHVASTCSDSLSGGELLENTTNHGSVSDSRSAMRVKVLINGDDVREQCAQAVDMD</sequence>
<proteinExistence type="predicted"/>
<dbReference type="Proteomes" id="UP001189429">
    <property type="component" value="Unassembled WGS sequence"/>
</dbReference>
<keyword evidence="2" id="KW-1185">Reference proteome</keyword>
<evidence type="ECO:0000313" key="2">
    <source>
        <dbReference type="Proteomes" id="UP001189429"/>
    </source>
</evidence>
<accession>A0ABN9QJS9</accession>
<gene>
    <name evidence="1" type="ORF">PCOR1329_LOCUS12403</name>
</gene>
<name>A0ABN9QJS9_9DINO</name>
<dbReference type="EMBL" id="CAUYUJ010003616">
    <property type="protein sequence ID" value="CAK0806042.1"/>
    <property type="molecule type" value="Genomic_DNA"/>
</dbReference>
<organism evidence="1 2">
    <name type="scientific">Prorocentrum cordatum</name>
    <dbReference type="NCBI Taxonomy" id="2364126"/>
    <lineage>
        <taxon>Eukaryota</taxon>
        <taxon>Sar</taxon>
        <taxon>Alveolata</taxon>
        <taxon>Dinophyceae</taxon>
        <taxon>Prorocentrales</taxon>
        <taxon>Prorocentraceae</taxon>
        <taxon>Prorocentrum</taxon>
    </lineage>
</organism>
<comment type="caution">
    <text evidence="1">The sequence shown here is derived from an EMBL/GenBank/DDBJ whole genome shotgun (WGS) entry which is preliminary data.</text>
</comment>
<reference evidence="1" key="1">
    <citation type="submission" date="2023-10" db="EMBL/GenBank/DDBJ databases">
        <authorList>
            <person name="Chen Y."/>
            <person name="Shah S."/>
            <person name="Dougan E. K."/>
            <person name="Thang M."/>
            <person name="Chan C."/>
        </authorList>
    </citation>
    <scope>NUCLEOTIDE SEQUENCE [LARGE SCALE GENOMIC DNA]</scope>
</reference>
<evidence type="ECO:0000313" key="1">
    <source>
        <dbReference type="EMBL" id="CAK0806042.1"/>
    </source>
</evidence>
<protein>
    <submittedName>
        <fullName evidence="1">Uncharacterized protein</fullName>
    </submittedName>
</protein>